<evidence type="ECO:0000313" key="1">
    <source>
        <dbReference type="EMBL" id="KAF8666257.1"/>
    </source>
</evidence>
<organism evidence="1 2">
    <name type="scientific">Digitaria exilis</name>
    <dbReference type="NCBI Taxonomy" id="1010633"/>
    <lineage>
        <taxon>Eukaryota</taxon>
        <taxon>Viridiplantae</taxon>
        <taxon>Streptophyta</taxon>
        <taxon>Embryophyta</taxon>
        <taxon>Tracheophyta</taxon>
        <taxon>Spermatophyta</taxon>
        <taxon>Magnoliopsida</taxon>
        <taxon>Liliopsida</taxon>
        <taxon>Poales</taxon>
        <taxon>Poaceae</taxon>
        <taxon>PACMAD clade</taxon>
        <taxon>Panicoideae</taxon>
        <taxon>Panicodae</taxon>
        <taxon>Paniceae</taxon>
        <taxon>Anthephorinae</taxon>
        <taxon>Digitaria</taxon>
    </lineage>
</organism>
<sequence length="13" mass="1375">MCTGNTNLMCISS</sequence>
<comment type="caution">
    <text evidence="1">The sequence shown here is derived from an EMBL/GenBank/DDBJ whole genome shotgun (WGS) entry which is preliminary data.</text>
</comment>
<dbReference type="EMBL" id="JACEFO010002311">
    <property type="protein sequence ID" value="KAF8666257.1"/>
    <property type="molecule type" value="Genomic_DNA"/>
</dbReference>
<dbReference type="Proteomes" id="UP000636709">
    <property type="component" value="Unassembled WGS sequence"/>
</dbReference>
<name>A0A835E339_9POAL</name>
<reference evidence="1" key="1">
    <citation type="submission" date="2020-07" db="EMBL/GenBank/DDBJ databases">
        <title>Genome sequence and genetic diversity analysis of an under-domesticated orphan crop, white fonio (Digitaria exilis).</title>
        <authorList>
            <person name="Bennetzen J.L."/>
            <person name="Chen S."/>
            <person name="Ma X."/>
            <person name="Wang X."/>
            <person name="Yssel A.E.J."/>
            <person name="Chaluvadi S.R."/>
            <person name="Johnson M."/>
            <person name="Gangashetty P."/>
            <person name="Hamidou F."/>
            <person name="Sanogo M.D."/>
            <person name="Zwaenepoel A."/>
            <person name="Wallace J."/>
            <person name="Van De Peer Y."/>
            <person name="Van Deynze A."/>
        </authorList>
    </citation>
    <scope>NUCLEOTIDE SEQUENCE</scope>
    <source>
        <tissue evidence="1">Leaves</tissue>
    </source>
</reference>
<proteinExistence type="predicted"/>
<protein>
    <submittedName>
        <fullName evidence="1">Uncharacterized protein</fullName>
    </submittedName>
</protein>
<accession>A0A835E339</accession>
<evidence type="ECO:0000313" key="2">
    <source>
        <dbReference type="Proteomes" id="UP000636709"/>
    </source>
</evidence>
<gene>
    <name evidence="1" type="ORF">HU200_053679</name>
</gene>
<keyword evidence="2" id="KW-1185">Reference proteome</keyword>